<accession>A0A3S0C4Y8</accession>
<reference evidence="2 3" key="1">
    <citation type="submission" date="2018-11" db="EMBL/GenBank/DDBJ databases">
        <title>Arenibacter aquaticus sp.nov., a marine bacterium isolated from surface seawater in the South China Sea.</title>
        <authorList>
            <person name="Guo J."/>
            <person name="Sun J."/>
        </authorList>
    </citation>
    <scope>NUCLEOTIDE SEQUENCE [LARGE SCALE GENOMIC DNA]</scope>
    <source>
        <strain evidence="2 3">GUO666</strain>
    </source>
</reference>
<feature type="domain" description="Cadherin" evidence="1">
    <location>
        <begin position="34"/>
        <end position="145"/>
    </location>
</feature>
<keyword evidence="3" id="KW-1185">Reference proteome</keyword>
<evidence type="ECO:0000259" key="1">
    <source>
        <dbReference type="PROSITE" id="PS50268"/>
    </source>
</evidence>
<dbReference type="PROSITE" id="PS50268">
    <property type="entry name" value="CADHERIN_2"/>
    <property type="match status" value="1"/>
</dbReference>
<dbReference type="SMART" id="SM00112">
    <property type="entry name" value="CA"/>
    <property type="match status" value="1"/>
</dbReference>
<name>A0A3S0C4Y8_9FLAO</name>
<dbReference type="InterPro" id="IPR002126">
    <property type="entry name" value="Cadherin-like_dom"/>
</dbReference>
<dbReference type="AlphaFoldDB" id="A0A3S0C4Y8"/>
<sequence length="415" mass="45681">MIKFRLIYLVLALTCLIQSCNDSDNDINEDITISISDFTINIDENPNAGLYLGIVEATTSQGSIHFSITQQTPSQAIEINPISGEINVLTESLFDYETNPTITGIVKASNSGVSESANITINLNDINEVVDDYNLLAASNLGEVFEIGNNTGIIEKIGQIKRENDNSILSTNNLISSEDKIYCIEYVYNPSPTNNLLVFDRHNGTSQIIPLTIPSSINGDERGIIALTWYNNNLIGVLAENVLISNLPKHLIHIDLDDNSITELGITFKEDKITSMIKIDSKLYISTWGEGFLDIDLANKSVNNVSYINGSRLAKINDSELGMMEAISGYMNGARPAMMNLPNLTVTDNSSEEVYGLVTVFGNSIYENQIYLNLVSNNDLYLGIMKTNFETNTSSIVEINSTSVDRNLIILDTTD</sequence>
<dbReference type="GO" id="GO:0007156">
    <property type="term" value="P:homophilic cell adhesion via plasma membrane adhesion molecules"/>
    <property type="evidence" value="ECO:0007669"/>
    <property type="project" value="InterPro"/>
</dbReference>
<dbReference type="Gene3D" id="2.60.40.60">
    <property type="entry name" value="Cadherins"/>
    <property type="match status" value="1"/>
</dbReference>
<comment type="caution">
    <text evidence="2">The sequence shown here is derived from an EMBL/GenBank/DDBJ whole genome shotgun (WGS) entry which is preliminary data.</text>
</comment>
<dbReference type="OrthoDB" id="9765957at2"/>
<evidence type="ECO:0000313" key="2">
    <source>
        <dbReference type="EMBL" id="RTE52258.1"/>
    </source>
</evidence>
<dbReference type="InterPro" id="IPR015919">
    <property type="entry name" value="Cadherin-like_sf"/>
</dbReference>
<dbReference type="Proteomes" id="UP000267585">
    <property type="component" value="Unassembled WGS sequence"/>
</dbReference>
<dbReference type="GO" id="GO:0016020">
    <property type="term" value="C:membrane"/>
    <property type="evidence" value="ECO:0007669"/>
    <property type="project" value="InterPro"/>
</dbReference>
<dbReference type="GO" id="GO:0005509">
    <property type="term" value="F:calcium ion binding"/>
    <property type="evidence" value="ECO:0007669"/>
    <property type="project" value="InterPro"/>
</dbReference>
<dbReference type="PROSITE" id="PS51257">
    <property type="entry name" value="PROKAR_LIPOPROTEIN"/>
    <property type="match status" value="1"/>
</dbReference>
<gene>
    <name evidence="2" type="ORF">EHW67_18925</name>
</gene>
<protein>
    <submittedName>
        <fullName evidence="2">Cadherin repeat domain-containing protein</fullName>
    </submittedName>
</protein>
<dbReference type="EMBL" id="RQPJ01000021">
    <property type="protein sequence ID" value="RTE52258.1"/>
    <property type="molecule type" value="Genomic_DNA"/>
</dbReference>
<proteinExistence type="predicted"/>
<dbReference type="CDD" id="cd11304">
    <property type="entry name" value="Cadherin_repeat"/>
    <property type="match status" value="1"/>
</dbReference>
<dbReference type="SUPFAM" id="SSF49313">
    <property type="entry name" value="Cadherin-like"/>
    <property type="match status" value="1"/>
</dbReference>
<organism evidence="2 3">
    <name type="scientific">Arenibacter aquaticus</name>
    <dbReference type="NCBI Taxonomy" id="2489054"/>
    <lineage>
        <taxon>Bacteria</taxon>
        <taxon>Pseudomonadati</taxon>
        <taxon>Bacteroidota</taxon>
        <taxon>Flavobacteriia</taxon>
        <taxon>Flavobacteriales</taxon>
        <taxon>Flavobacteriaceae</taxon>
        <taxon>Arenibacter</taxon>
    </lineage>
</organism>
<evidence type="ECO:0000313" key="3">
    <source>
        <dbReference type="Proteomes" id="UP000267585"/>
    </source>
</evidence>
<dbReference type="RefSeq" id="WP_126163943.1">
    <property type="nucleotide sequence ID" value="NZ_RQPJ01000021.1"/>
</dbReference>